<evidence type="ECO:0000256" key="48">
    <source>
        <dbReference type="ARBA" id="ARBA00049521"/>
    </source>
</evidence>
<evidence type="ECO:0000256" key="47">
    <source>
        <dbReference type="ARBA" id="ARBA00049449"/>
    </source>
</evidence>
<dbReference type="InterPro" id="IPR016035">
    <property type="entry name" value="Acyl_Trfase/lysoPLipase"/>
</dbReference>
<dbReference type="RefSeq" id="WP_132166235.1">
    <property type="nucleotide sequence ID" value="NZ_SMKX01000012.1"/>
</dbReference>
<comment type="catalytic activity">
    <reaction evidence="47">
        <text>butanoyl-[ACP] + malonyl-[ACP] + H(+) = 3-oxohexanoyl-[ACP] + holo-[ACP] + CO2</text>
        <dbReference type="Rhea" id="RHEA:41820"/>
        <dbReference type="Rhea" id="RHEA-COMP:9623"/>
        <dbReference type="Rhea" id="RHEA-COMP:9628"/>
        <dbReference type="Rhea" id="RHEA-COMP:9629"/>
        <dbReference type="Rhea" id="RHEA-COMP:9685"/>
        <dbReference type="ChEBI" id="CHEBI:15378"/>
        <dbReference type="ChEBI" id="CHEBI:16526"/>
        <dbReference type="ChEBI" id="CHEBI:64479"/>
        <dbReference type="ChEBI" id="CHEBI:78449"/>
        <dbReference type="ChEBI" id="CHEBI:78454"/>
        <dbReference type="ChEBI" id="CHEBI:78456"/>
    </reaction>
    <physiologicalReaction direction="left-to-right" evidence="47">
        <dbReference type="Rhea" id="RHEA:41821"/>
    </physiologicalReaction>
</comment>
<dbReference type="GO" id="GO:0004312">
    <property type="term" value="F:fatty acid synthase activity"/>
    <property type="evidence" value="ECO:0007669"/>
    <property type="project" value="TreeGrafter"/>
</dbReference>
<evidence type="ECO:0000256" key="12">
    <source>
        <dbReference type="ARBA" id="ARBA00023373"/>
    </source>
</evidence>
<dbReference type="Pfam" id="PF00975">
    <property type="entry name" value="Thioesterase"/>
    <property type="match status" value="1"/>
</dbReference>
<comment type="catalytic activity">
    <reaction evidence="10">
        <text>(3R)-hydroxyoctanoyl-[ACP] = (2E)-octenoyl-[ACP] + H2O</text>
        <dbReference type="Rhea" id="RHEA:41844"/>
        <dbReference type="Rhea" id="RHEA-COMP:9634"/>
        <dbReference type="Rhea" id="RHEA-COMP:9635"/>
        <dbReference type="ChEBI" id="CHEBI:15377"/>
        <dbReference type="ChEBI" id="CHEBI:78461"/>
        <dbReference type="ChEBI" id="CHEBI:78462"/>
    </reaction>
    <physiologicalReaction direction="left-to-right" evidence="10">
        <dbReference type="Rhea" id="RHEA:41845"/>
    </physiologicalReaction>
</comment>
<protein>
    <submittedName>
        <fullName evidence="54">SDR family NAD(P)-dependent oxidoreductase</fullName>
    </submittedName>
</protein>
<comment type="catalytic activity">
    <reaction evidence="44">
        <text>3-oxododecanoyl-[ACP] + NADPH + H(+) = (3R)-hydroxydodecanoyl-[ACP] + NADP(+)</text>
        <dbReference type="Rhea" id="RHEA:41872"/>
        <dbReference type="Rhea" id="RHEA-COMP:9641"/>
        <dbReference type="Rhea" id="RHEA-COMP:9642"/>
        <dbReference type="ChEBI" id="CHEBI:15378"/>
        <dbReference type="ChEBI" id="CHEBI:57783"/>
        <dbReference type="ChEBI" id="CHEBI:58349"/>
        <dbReference type="ChEBI" id="CHEBI:78469"/>
        <dbReference type="ChEBI" id="CHEBI:78470"/>
    </reaction>
    <physiologicalReaction direction="left-to-right" evidence="44">
        <dbReference type="Rhea" id="RHEA:41873"/>
    </physiologicalReaction>
</comment>
<feature type="active site" description="Proton donor; for dehydratase activity" evidence="50">
    <location>
        <position position="1128"/>
    </location>
</feature>
<keyword evidence="55" id="KW-1185">Reference proteome</keyword>
<evidence type="ECO:0000256" key="50">
    <source>
        <dbReference type="PROSITE-ProRule" id="PRU01363"/>
    </source>
</evidence>
<evidence type="ECO:0000259" key="51">
    <source>
        <dbReference type="PROSITE" id="PS50075"/>
    </source>
</evidence>
<comment type="catalytic activity">
    <reaction evidence="48">
        <text>(2E)-decenoyl-[ACP] + NADPH + H(+) = decanoyl-[ACP] + NADP(+)</text>
        <dbReference type="Rhea" id="RHEA:41864"/>
        <dbReference type="Rhea" id="RHEA-COMP:9639"/>
        <dbReference type="Rhea" id="RHEA-COMP:9640"/>
        <dbReference type="ChEBI" id="CHEBI:15378"/>
        <dbReference type="ChEBI" id="CHEBI:57783"/>
        <dbReference type="ChEBI" id="CHEBI:58349"/>
        <dbReference type="ChEBI" id="CHEBI:78467"/>
        <dbReference type="ChEBI" id="CHEBI:78468"/>
    </reaction>
    <physiologicalReaction direction="left-to-right" evidence="48">
        <dbReference type="Rhea" id="RHEA:41865"/>
    </physiologicalReaction>
</comment>
<dbReference type="InterPro" id="IPR055123">
    <property type="entry name" value="SpnB-like_Rossmann"/>
</dbReference>
<comment type="catalytic activity">
    <reaction evidence="31">
        <text>hexadecanoyl-[ACP] + malonyl-[ACP] + H(+) = 3-oxooctadecanoyl-[ACP] + holo-[ACP] + CO2</text>
        <dbReference type="Rhea" id="RHEA:41916"/>
        <dbReference type="Rhea" id="RHEA-COMP:9623"/>
        <dbReference type="Rhea" id="RHEA-COMP:9652"/>
        <dbReference type="Rhea" id="RHEA-COMP:9653"/>
        <dbReference type="Rhea" id="RHEA-COMP:9685"/>
        <dbReference type="ChEBI" id="CHEBI:15378"/>
        <dbReference type="ChEBI" id="CHEBI:16526"/>
        <dbReference type="ChEBI" id="CHEBI:64479"/>
        <dbReference type="ChEBI" id="CHEBI:78449"/>
        <dbReference type="ChEBI" id="CHEBI:78483"/>
        <dbReference type="ChEBI" id="CHEBI:78487"/>
    </reaction>
    <physiologicalReaction direction="left-to-right" evidence="31">
        <dbReference type="Rhea" id="RHEA:41917"/>
    </physiologicalReaction>
</comment>
<gene>
    <name evidence="54" type="ORF">E1263_06395</name>
</gene>
<comment type="catalytic activity">
    <reaction evidence="25">
        <text>(2E)-butenoyl-[ACP] + NADPH + H(+) = butanoyl-[ACP] + NADP(+)</text>
        <dbReference type="Rhea" id="RHEA:41812"/>
        <dbReference type="Rhea" id="RHEA-COMP:9627"/>
        <dbReference type="Rhea" id="RHEA-COMP:9628"/>
        <dbReference type="ChEBI" id="CHEBI:15378"/>
        <dbReference type="ChEBI" id="CHEBI:57783"/>
        <dbReference type="ChEBI" id="CHEBI:58349"/>
        <dbReference type="ChEBI" id="CHEBI:78453"/>
        <dbReference type="ChEBI" id="CHEBI:78454"/>
    </reaction>
    <physiologicalReaction direction="left-to-right" evidence="25">
        <dbReference type="Rhea" id="RHEA:41813"/>
    </physiologicalReaction>
</comment>
<organism evidence="54 55">
    <name type="scientific">Kribbella antibiotica</name>
    <dbReference type="NCBI Taxonomy" id="190195"/>
    <lineage>
        <taxon>Bacteria</taxon>
        <taxon>Bacillati</taxon>
        <taxon>Actinomycetota</taxon>
        <taxon>Actinomycetes</taxon>
        <taxon>Propionibacteriales</taxon>
        <taxon>Kribbellaceae</taxon>
        <taxon>Kribbella</taxon>
    </lineage>
</organism>
<dbReference type="PANTHER" id="PTHR43775:SF51">
    <property type="entry name" value="INACTIVE PHENOLPHTHIOCEROL SYNTHESIS POLYKETIDE SYNTHASE TYPE I PKS1-RELATED"/>
    <property type="match status" value="1"/>
</dbReference>
<dbReference type="InterPro" id="IPR001031">
    <property type="entry name" value="Thioesterase"/>
</dbReference>
<comment type="catalytic activity">
    <reaction evidence="41">
        <text>(2E)-octadecenoyl-[ACP] + NADPH + H(+) = octadecanoyl-[ACP] + NADP(+)</text>
        <dbReference type="Rhea" id="RHEA:41928"/>
        <dbReference type="Rhea" id="RHEA-COMP:9655"/>
        <dbReference type="Rhea" id="RHEA-COMP:9656"/>
        <dbReference type="ChEBI" id="CHEBI:15378"/>
        <dbReference type="ChEBI" id="CHEBI:57783"/>
        <dbReference type="ChEBI" id="CHEBI:58349"/>
        <dbReference type="ChEBI" id="CHEBI:78489"/>
        <dbReference type="ChEBI" id="CHEBI:78495"/>
    </reaction>
    <physiologicalReaction direction="left-to-right" evidence="41">
        <dbReference type="Rhea" id="RHEA:41929"/>
    </physiologicalReaction>
</comment>
<keyword evidence="5" id="KW-0702">S-nitrosylation</keyword>
<evidence type="ECO:0000256" key="11">
    <source>
        <dbReference type="ARBA" id="ARBA00023351"/>
    </source>
</evidence>
<comment type="catalytic activity">
    <reaction evidence="33">
        <text>tetradecanoyl-[ACP] + H2O = tetradecanoate + holo-[ACP] + H(+)</text>
        <dbReference type="Rhea" id="RHEA:30123"/>
        <dbReference type="Rhea" id="RHEA-COMP:9648"/>
        <dbReference type="Rhea" id="RHEA-COMP:9685"/>
        <dbReference type="ChEBI" id="CHEBI:15377"/>
        <dbReference type="ChEBI" id="CHEBI:15378"/>
        <dbReference type="ChEBI" id="CHEBI:30807"/>
        <dbReference type="ChEBI" id="CHEBI:64479"/>
        <dbReference type="ChEBI" id="CHEBI:78477"/>
        <dbReference type="EC" id="3.1.2.14"/>
    </reaction>
    <physiologicalReaction direction="left-to-right" evidence="33">
        <dbReference type="Rhea" id="RHEA:30124"/>
    </physiologicalReaction>
</comment>
<evidence type="ECO:0000256" key="49">
    <source>
        <dbReference type="ARBA" id="ARBA00049533"/>
    </source>
</evidence>
<dbReference type="SMART" id="SM01294">
    <property type="entry name" value="PKS_PP_betabranch"/>
    <property type="match status" value="1"/>
</dbReference>
<comment type="catalytic activity">
    <reaction evidence="12">
        <text>(3R)-hydroxyhexanoyl-[ACP] = (2E)-hexenoyl-[ACP] + H2O</text>
        <dbReference type="Rhea" id="RHEA:41828"/>
        <dbReference type="Rhea" id="RHEA-COMP:9630"/>
        <dbReference type="Rhea" id="RHEA-COMP:9631"/>
        <dbReference type="ChEBI" id="CHEBI:15377"/>
        <dbReference type="ChEBI" id="CHEBI:78457"/>
        <dbReference type="ChEBI" id="CHEBI:78458"/>
    </reaction>
    <physiologicalReaction direction="left-to-right" evidence="12">
        <dbReference type="Rhea" id="RHEA:41829"/>
    </physiologicalReaction>
</comment>
<keyword evidence="3" id="KW-0597">Phosphoprotein</keyword>
<evidence type="ECO:0000256" key="15">
    <source>
        <dbReference type="ARBA" id="ARBA00023398"/>
    </source>
</evidence>
<dbReference type="PROSITE" id="PS00012">
    <property type="entry name" value="PHOSPHOPANTETHEINE"/>
    <property type="match status" value="1"/>
</dbReference>
<dbReference type="FunFam" id="3.40.366.10:FF:000002">
    <property type="entry name" value="Probable polyketide synthase 2"/>
    <property type="match status" value="1"/>
</dbReference>
<comment type="catalytic activity">
    <reaction evidence="21">
        <text>hexanoyl-[ACP] + malonyl-[ACP] + H(+) = 3-oxooctanoyl-[ACP] + holo-[ACP] + CO2</text>
        <dbReference type="Rhea" id="RHEA:41836"/>
        <dbReference type="Rhea" id="RHEA-COMP:9623"/>
        <dbReference type="Rhea" id="RHEA-COMP:9632"/>
        <dbReference type="Rhea" id="RHEA-COMP:9633"/>
        <dbReference type="Rhea" id="RHEA-COMP:9685"/>
        <dbReference type="ChEBI" id="CHEBI:15378"/>
        <dbReference type="ChEBI" id="CHEBI:16526"/>
        <dbReference type="ChEBI" id="CHEBI:64479"/>
        <dbReference type="ChEBI" id="CHEBI:78449"/>
        <dbReference type="ChEBI" id="CHEBI:78459"/>
        <dbReference type="ChEBI" id="CHEBI:78460"/>
    </reaction>
    <physiologicalReaction direction="left-to-right" evidence="21">
        <dbReference type="Rhea" id="RHEA:41837"/>
    </physiologicalReaction>
</comment>
<dbReference type="InterPro" id="IPR036291">
    <property type="entry name" value="NAD(P)-bd_dom_sf"/>
</dbReference>
<comment type="catalytic activity">
    <reaction evidence="35">
        <text>a fatty acyl-[ACP] + malonyl-[ACP] + H(+) = a 3-oxoacyl-[ACP] + holo-[ACP] + CO2</text>
        <dbReference type="Rhea" id="RHEA:22836"/>
        <dbReference type="Rhea" id="RHEA-COMP:9623"/>
        <dbReference type="Rhea" id="RHEA-COMP:9685"/>
        <dbReference type="Rhea" id="RHEA-COMP:9916"/>
        <dbReference type="Rhea" id="RHEA-COMP:14125"/>
        <dbReference type="ChEBI" id="CHEBI:15378"/>
        <dbReference type="ChEBI" id="CHEBI:16526"/>
        <dbReference type="ChEBI" id="CHEBI:64479"/>
        <dbReference type="ChEBI" id="CHEBI:78449"/>
        <dbReference type="ChEBI" id="CHEBI:78776"/>
        <dbReference type="ChEBI" id="CHEBI:138651"/>
        <dbReference type="EC" id="2.3.1.41"/>
    </reaction>
    <physiologicalReaction direction="left-to-right" evidence="35">
        <dbReference type="Rhea" id="RHEA:22837"/>
    </physiologicalReaction>
</comment>
<dbReference type="PROSITE" id="PS52019">
    <property type="entry name" value="PKS_MFAS_DH"/>
    <property type="match status" value="1"/>
</dbReference>
<evidence type="ECO:0000259" key="53">
    <source>
        <dbReference type="PROSITE" id="PS52019"/>
    </source>
</evidence>
<dbReference type="GO" id="GO:0019171">
    <property type="term" value="F:(3R)-hydroxyacyl-[acyl-carrier-protein] dehydratase activity"/>
    <property type="evidence" value="ECO:0007669"/>
    <property type="project" value="UniProtKB-EC"/>
</dbReference>
<evidence type="ECO:0000256" key="17">
    <source>
        <dbReference type="ARBA" id="ARBA00023401"/>
    </source>
</evidence>
<dbReference type="Gene3D" id="3.90.180.10">
    <property type="entry name" value="Medium-chain alcohol dehydrogenases, catalytic domain"/>
    <property type="match status" value="1"/>
</dbReference>
<comment type="catalytic activity">
    <reaction evidence="34">
        <text>(2E)-octenoyl-[ACP] + NADPH + H(+) = octanoyl-[ACP] + NADP(+)</text>
        <dbReference type="Rhea" id="RHEA:41848"/>
        <dbReference type="Rhea" id="RHEA-COMP:9635"/>
        <dbReference type="Rhea" id="RHEA-COMP:9636"/>
        <dbReference type="ChEBI" id="CHEBI:15378"/>
        <dbReference type="ChEBI" id="CHEBI:57783"/>
        <dbReference type="ChEBI" id="CHEBI:58349"/>
        <dbReference type="ChEBI" id="CHEBI:78462"/>
        <dbReference type="ChEBI" id="CHEBI:78463"/>
    </reaction>
    <physiologicalReaction direction="left-to-right" evidence="34">
        <dbReference type="Rhea" id="RHEA:41849"/>
    </physiologicalReaction>
</comment>
<comment type="catalytic activity">
    <reaction evidence="32">
        <text>(2E)-dodecenoyl-[ACP] + NADPH + H(+) = dodecanoyl-[ACP] + NADP(+)</text>
        <dbReference type="Rhea" id="RHEA:41880"/>
        <dbReference type="Rhea" id="RHEA-COMP:9643"/>
        <dbReference type="Rhea" id="RHEA-COMP:9644"/>
        <dbReference type="ChEBI" id="CHEBI:15378"/>
        <dbReference type="ChEBI" id="CHEBI:57783"/>
        <dbReference type="ChEBI" id="CHEBI:58349"/>
        <dbReference type="ChEBI" id="CHEBI:65264"/>
        <dbReference type="ChEBI" id="CHEBI:78472"/>
    </reaction>
    <physiologicalReaction direction="left-to-right" evidence="32">
        <dbReference type="Rhea" id="RHEA:41881"/>
    </physiologicalReaction>
</comment>
<dbReference type="Gene3D" id="3.40.50.720">
    <property type="entry name" value="NAD(P)-binding Rossmann-like Domain"/>
    <property type="match status" value="1"/>
</dbReference>
<dbReference type="Pfam" id="PF16197">
    <property type="entry name" value="KAsynt_C_assoc"/>
    <property type="match status" value="1"/>
</dbReference>
<evidence type="ECO:0000256" key="35">
    <source>
        <dbReference type="ARBA" id="ARBA00048506"/>
    </source>
</evidence>
<dbReference type="InterPro" id="IPR020802">
    <property type="entry name" value="TesA-like"/>
</dbReference>
<evidence type="ECO:0000256" key="27">
    <source>
        <dbReference type="ARBA" id="ARBA00047810"/>
    </source>
</evidence>
<dbReference type="InterPro" id="IPR013154">
    <property type="entry name" value="ADH-like_N"/>
</dbReference>
<dbReference type="CDD" id="cd05195">
    <property type="entry name" value="enoyl_red"/>
    <property type="match status" value="1"/>
</dbReference>
<dbReference type="InterPro" id="IPR049552">
    <property type="entry name" value="PKS_DH_N"/>
</dbReference>
<feature type="domain" description="Carrier" evidence="51">
    <location>
        <begin position="2028"/>
        <end position="2103"/>
    </location>
</feature>
<dbReference type="InterPro" id="IPR036736">
    <property type="entry name" value="ACP-like_sf"/>
</dbReference>
<dbReference type="Pfam" id="PF00550">
    <property type="entry name" value="PP-binding"/>
    <property type="match status" value="1"/>
</dbReference>
<dbReference type="SMART" id="SM00829">
    <property type="entry name" value="PKS_ER"/>
    <property type="match status" value="1"/>
</dbReference>
<evidence type="ECO:0000256" key="45">
    <source>
        <dbReference type="ARBA" id="ARBA00049414"/>
    </source>
</evidence>
<feature type="region of interest" description="C-terminal hotdog fold" evidence="50">
    <location>
        <begin position="1067"/>
        <end position="1211"/>
    </location>
</feature>
<comment type="catalytic activity">
    <reaction evidence="17">
        <text>(3R)-hydroxyhexadecanoyl-[ACP] = (2E)-hexadecenoyl-[ACP] + H2O</text>
        <dbReference type="Rhea" id="RHEA:41908"/>
        <dbReference type="Rhea" id="RHEA-COMP:9650"/>
        <dbReference type="Rhea" id="RHEA-COMP:9651"/>
        <dbReference type="ChEBI" id="CHEBI:15377"/>
        <dbReference type="ChEBI" id="CHEBI:78480"/>
        <dbReference type="ChEBI" id="CHEBI:78481"/>
    </reaction>
    <physiologicalReaction direction="left-to-right" evidence="17">
        <dbReference type="Rhea" id="RHEA:41909"/>
    </physiologicalReaction>
</comment>
<comment type="catalytic activity">
    <reaction evidence="40">
        <text>3-oxotetradecanoyl-[ACP] + NADPH + H(+) = (3R)-hydroxytetradecanoyl-[ACP] + NADP(+)</text>
        <dbReference type="Rhea" id="RHEA:41888"/>
        <dbReference type="Rhea" id="RHEA-COMP:9645"/>
        <dbReference type="Rhea" id="RHEA-COMP:9646"/>
        <dbReference type="ChEBI" id="CHEBI:15378"/>
        <dbReference type="ChEBI" id="CHEBI:57783"/>
        <dbReference type="ChEBI" id="CHEBI:58349"/>
        <dbReference type="ChEBI" id="CHEBI:78473"/>
        <dbReference type="ChEBI" id="CHEBI:78474"/>
    </reaction>
    <physiologicalReaction direction="left-to-right" evidence="40">
        <dbReference type="Rhea" id="RHEA:41889"/>
    </physiologicalReaction>
</comment>
<dbReference type="InterPro" id="IPR014031">
    <property type="entry name" value="Ketoacyl_synth_C"/>
</dbReference>
<dbReference type="InterPro" id="IPR006162">
    <property type="entry name" value="Ppantetheine_attach_site"/>
</dbReference>
<evidence type="ECO:0000256" key="3">
    <source>
        <dbReference type="ARBA" id="ARBA00022553"/>
    </source>
</evidence>
<dbReference type="SUPFAM" id="SSF52151">
    <property type="entry name" value="FabD/lysophospholipase-like"/>
    <property type="match status" value="1"/>
</dbReference>
<dbReference type="PROSITE" id="PS52004">
    <property type="entry name" value="KS3_2"/>
    <property type="match status" value="1"/>
</dbReference>
<dbReference type="InterPro" id="IPR009081">
    <property type="entry name" value="PP-bd_ACP"/>
</dbReference>
<keyword evidence="7" id="KW-0456">Lyase</keyword>
<keyword evidence="6" id="KW-0663">Pyridoxal phosphate</keyword>
<comment type="catalytic activity">
    <reaction evidence="29">
        <text>3-oxobutanoyl-[ACP] + NADPH + H(+) = (3R)-hydroxybutanoyl-[ACP] + NADP(+)</text>
        <dbReference type="Rhea" id="RHEA:41804"/>
        <dbReference type="Rhea" id="RHEA-COMP:9625"/>
        <dbReference type="Rhea" id="RHEA-COMP:9626"/>
        <dbReference type="ChEBI" id="CHEBI:15378"/>
        <dbReference type="ChEBI" id="CHEBI:57783"/>
        <dbReference type="ChEBI" id="CHEBI:58349"/>
        <dbReference type="ChEBI" id="CHEBI:78450"/>
        <dbReference type="ChEBI" id="CHEBI:78451"/>
    </reaction>
    <physiologicalReaction direction="left-to-right" evidence="29">
        <dbReference type="Rhea" id="RHEA:41805"/>
    </physiologicalReaction>
</comment>
<comment type="catalytic activity">
    <reaction evidence="36">
        <text>3-oxohexanoyl-[ACP] + NADPH + H(+) = (3R)-hydroxyhexanoyl-[ACP] + NADP(+)</text>
        <dbReference type="Rhea" id="RHEA:41824"/>
        <dbReference type="Rhea" id="RHEA-COMP:9629"/>
        <dbReference type="Rhea" id="RHEA-COMP:9630"/>
        <dbReference type="ChEBI" id="CHEBI:15378"/>
        <dbReference type="ChEBI" id="CHEBI:57783"/>
        <dbReference type="ChEBI" id="CHEBI:58349"/>
        <dbReference type="ChEBI" id="CHEBI:78456"/>
        <dbReference type="ChEBI" id="CHEBI:78457"/>
    </reaction>
    <physiologicalReaction direction="left-to-right" evidence="36">
        <dbReference type="Rhea" id="RHEA:41825"/>
    </physiologicalReaction>
</comment>
<dbReference type="InterPro" id="IPR029058">
    <property type="entry name" value="AB_hydrolase_fold"/>
</dbReference>
<evidence type="ECO:0000256" key="7">
    <source>
        <dbReference type="ARBA" id="ARBA00023239"/>
    </source>
</evidence>
<dbReference type="Gene3D" id="3.40.47.10">
    <property type="match status" value="1"/>
</dbReference>
<evidence type="ECO:0000256" key="37">
    <source>
        <dbReference type="ARBA" id="ARBA00048650"/>
    </source>
</evidence>
<dbReference type="InterPro" id="IPR016039">
    <property type="entry name" value="Thiolase-like"/>
</dbReference>
<dbReference type="SUPFAM" id="SSF50129">
    <property type="entry name" value="GroES-like"/>
    <property type="match status" value="1"/>
</dbReference>
<dbReference type="InterPro" id="IPR020841">
    <property type="entry name" value="PKS_Beta-ketoAc_synthase_dom"/>
</dbReference>
<dbReference type="InterPro" id="IPR032821">
    <property type="entry name" value="PKS_assoc"/>
</dbReference>
<dbReference type="InterPro" id="IPR016036">
    <property type="entry name" value="Malonyl_transacylase_ACP-bd"/>
</dbReference>
<evidence type="ECO:0000256" key="4">
    <source>
        <dbReference type="ARBA" id="ARBA00022679"/>
    </source>
</evidence>
<evidence type="ECO:0000256" key="1">
    <source>
        <dbReference type="ARBA" id="ARBA00005189"/>
    </source>
</evidence>
<dbReference type="Pfam" id="PF08659">
    <property type="entry name" value="KR"/>
    <property type="match status" value="1"/>
</dbReference>
<evidence type="ECO:0000256" key="41">
    <source>
        <dbReference type="ARBA" id="ARBA00049019"/>
    </source>
</evidence>
<feature type="domain" description="Ketosynthase family 3 (KS3)" evidence="52">
    <location>
        <begin position="33"/>
        <end position="458"/>
    </location>
</feature>
<dbReference type="InterPro" id="IPR049551">
    <property type="entry name" value="PKS_DH_C"/>
</dbReference>
<evidence type="ECO:0000256" key="18">
    <source>
        <dbReference type="ARBA" id="ARBA00023402"/>
    </source>
</evidence>
<dbReference type="Pfam" id="PF13602">
    <property type="entry name" value="ADH_zinc_N_2"/>
    <property type="match status" value="1"/>
</dbReference>
<evidence type="ECO:0000256" key="9">
    <source>
        <dbReference type="ARBA" id="ARBA00023315"/>
    </source>
</evidence>
<dbReference type="SUPFAM" id="SSF53474">
    <property type="entry name" value="alpha/beta-Hydrolases"/>
    <property type="match status" value="1"/>
</dbReference>
<comment type="catalytic activity">
    <reaction evidence="14">
        <text>a (3R)-hydroxyacyl-[ACP] = a (2E)-enoyl-[ACP] + H2O</text>
        <dbReference type="Rhea" id="RHEA:13097"/>
        <dbReference type="Rhea" id="RHEA-COMP:9925"/>
        <dbReference type="Rhea" id="RHEA-COMP:9945"/>
        <dbReference type="ChEBI" id="CHEBI:15377"/>
        <dbReference type="ChEBI" id="CHEBI:78784"/>
        <dbReference type="ChEBI" id="CHEBI:78827"/>
        <dbReference type="EC" id="4.2.1.59"/>
    </reaction>
    <physiologicalReaction direction="left-to-right" evidence="14">
        <dbReference type="Rhea" id="RHEA:13098"/>
    </physiologicalReaction>
</comment>
<dbReference type="Proteomes" id="UP000295124">
    <property type="component" value="Unassembled WGS sequence"/>
</dbReference>
<dbReference type="GO" id="GO:0004316">
    <property type="term" value="F:3-oxoacyl-[acyl-carrier-protein] reductase (NADPH) activity"/>
    <property type="evidence" value="ECO:0007669"/>
    <property type="project" value="UniProtKB-EC"/>
</dbReference>
<comment type="catalytic activity">
    <reaction evidence="49">
        <text>octanoyl-[ACP] + malonyl-[ACP] + H(+) = 3-oxodecanoyl-[ACP] + holo-[ACP] + CO2</text>
        <dbReference type="Rhea" id="RHEA:41852"/>
        <dbReference type="Rhea" id="RHEA-COMP:9623"/>
        <dbReference type="Rhea" id="RHEA-COMP:9636"/>
        <dbReference type="Rhea" id="RHEA-COMP:9637"/>
        <dbReference type="Rhea" id="RHEA-COMP:9685"/>
        <dbReference type="ChEBI" id="CHEBI:15378"/>
        <dbReference type="ChEBI" id="CHEBI:16526"/>
        <dbReference type="ChEBI" id="CHEBI:64479"/>
        <dbReference type="ChEBI" id="CHEBI:78449"/>
        <dbReference type="ChEBI" id="CHEBI:78463"/>
        <dbReference type="ChEBI" id="CHEBI:78464"/>
    </reaction>
    <physiologicalReaction direction="left-to-right" evidence="49">
        <dbReference type="Rhea" id="RHEA:41853"/>
    </physiologicalReaction>
</comment>
<evidence type="ECO:0000256" key="2">
    <source>
        <dbReference type="ARBA" id="ARBA00022450"/>
    </source>
</evidence>
<evidence type="ECO:0000256" key="29">
    <source>
        <dbReference type="ARBA" id="ARBA00047953"/>
    </source>
</evidence>
<dbReference type="InterPro" id="IPR001227">
    <property type="entry name" value="Ac_transferase_dom_sf"/>
</dbReference>
<dbReference type="InterPro" id="IPR042104">
    <property type="entry name" value="PKS_dehydratase_sf"/>
</dbReference>
<evidence type="ECO:0000256" key="14">
    <source>
        <dbReference type="ARBA" id="ARBA00023394"/>
    </source>
</evidence>
<dbReference type="OrthoDB" id="9808669at2"/>
<name>A0A4R4ZRN9_9ACTN</name>
<dbReference type="SUPFAM" id="SSF55048">
    <property type="entry name" value="Probable ACP-binding domain of malonyl-CoA ACP transacylase"/>
    <property type="match status" value="1"/>
</dbReference>
<dbReference type="InterPro" id="IPR011032">
    <property type="entry name" value="GroES-like_sf"/>
</dbReference>
<dbReference type="InterPro" id="IPR013968">
    <property type="entry name" value="PKS_KR"/>
</dbReference>
<comment type="catalytic activity">
    <reaction evidence="43">
        <text>(2E)-tetradecenoyl-[ACP] + NADPH + H(+) = tetradecanoyl-[ACP] + NADP(+)</text>
        <dbReference type="Rhea" id="RHEA:41896"/>
        <dbReference type="Rhea" id="RHEA-COMP:9647"/>
        <dbReference type="Rhea" id="RHEA-COMP:9648"/>
        <dbReference type="ChEBI" id="CHEBI:15378"/>
        <dbReference type="ChEBI" id="CHEBI:57783"/>
        <dbReference type="ChEBI" id="CHEBI:58349"/>
        <dbReference type="ChEBI" id="CHEBI:78475"/>
        <dbReference type="ChEBI" id="CHEBI:78477"/>
    </reaction>
    <physiologicalReaction direction="left-to-right" evidence="43">
        <dbReference type="Rhea" id="RHEA:41897"/>
    </physiologicalReaction>
</comment>
<comment type="catalytic activity">
    <reaction evidence="30">
        <text>acetyl-[ACP] + malonyl-[ACP] + H(+) = 3-oxobutanoyl-[ACP] + holo-[ACP] + CO2</text>
        <dbReference type="Rhea" id="RHEA:41800"/>
        <dbReference type="Rhea" id="RHEA-COMP:9621"/>
        <dbReference type="Rhea" id="RHEA-COMP:9623"/>
        <dbReference type="Rhea" id="RHEA-COMP:9625"/>
        <dbReference type="Rhea" id="RHEA-COMP:9685"/>
        <dbReference type="ChEBI" id="CHEBI:15378"/>
        <dbReference type="ChEBI" id="CHEBI:16526"/>
        <dbReference type="ChEBI" id="CHEBI:64479"/>
        <dbReference type="ChEBI" id="CHEBI:78446"/>
        <dbReference type="ChEBI" id="CHEBI:78449"/>
        <dbReference type="ChEBI" id="CHEBI:78450"/>
    </reaction>
    <physiologicalReaction direction="left-to-right" evidence="30">
        <dbReference type="Rhea" id="RHEA:41801"/>
    </physiologicalReaction>
</comment>
<dbReference type="FunFam" id="3.90.180.10:FF:000032">
    <property type="entry name" value="Probable polyketide synthase pks1"/>
    <property type="match status" value="1"/>
</dbReference>
<accession>A0A4R4ZRN9</accession>
<comment type="catalytic activity">
    <reaction evidence="38">
        <text>holo-[ACP] + acetyl-CoA = acetyl-[ACP] + CoA</text>
        <dbReference type="Rhea" id="RHEA:41788"/>
        <dbReference type="Rhea" id="RHEA-COMP:9621"/>
        <dbReference type="Rhea" id="RHEA-COMP:9685"/>
        <dbReference type="ChEBI" id="CHEBI:57287"/>
        <dbReference type="ChEBI" id="CHEBI:57288"/>
        <dbReference type="ChEBI" id="CHEBI:64479"/>
        <dbReference type="ChEBI" id="CHEBI:78446"/>
        <dbReference type="EC" id="2.3.1.38"/>
    </reaction>
    <physiologicalReaction direction="left-to-right" evidence="38">
        <dbReference type="Rhea" id="RHEA:41789"/>
    </physiologicalReaction>
</comment>
<evidence type="ECO:0000256" key="38">
    <source>
        <dbReference type="ARBA" id="ARBA00048691"/>
    </source>
</evidence>
<dbReference type="FunFam" id="3.40.50.720:FF:000209">
    <property type="entry name" value="Polyketide synthase Pks12"/>
    <property type="match status" value="1"/>
</dbReference>
<reference evidence="54 55" key="1">
    <citation type="submission" date="2019-03" db="EMBL/GenBank/DDBJ databases">
        <title>Draft genome sequences of novel Actinobacteria.</title>
        <authorList>
            <person name="Sahin N."/>
            <person name="Ay H."/>
            <person name="Saygin H."/>
        </authorList>
    </citation>
    <scope>NUCLEOTIDE SEQUENCE [LARGE SCALE GENOMIC DNA]</scope>
    <source>
        <strain evidence="54 55">JCM 13523</strain>
    </source>
</reference>
<comment type="function">
    <text evidence="19">Fatty acid synthetase is a multifunctional enzyme that catalyzes the de novo biosynthesis of long-chain saturated fatty acids starting from acetyl-CoA and malonyl-CoA in the presence of NADPH. This multifunctional protein contains 7 catalytic activities and a site for the binding of the prosthetic group 4'-phosphopantetheine of the acyl carrier protein ([ACP]) domain.</text>
</comment>
<evidence type="ECO:0000256" key="25">
    <source>
        <dbReference type="ARBA" id="ARBA00047500"/>
    </source>
</evidence>
<evidence type="ECO:0000256" key="40">
    <source>
        <dbReference type="ARBA" id="ARBA00048935"/>
    </source>
</evidence>
<dbReference type="Pfam" id="PF21089">
    <property type="entry name" value="PKS_DH_N"/>
    <property type="match status" value="1"/>
</dbReference>
<dbReference type="Pfam" id="PF14765">
    <property type="entry name" value="PS-DH"/>
    <property type="match status" value="1"/>
</dbReference>
<proteinExistence type="predicted"/>
<dbReference type="SUPFAM" id="SSF51735">
    <property type="entry name" value="NAD(P)-binding Rossmann-fold domains"/>
    <property type="match status" value="3"/>
</dbReference>
<comment type="catalytic activity">
    <reaction evidence="22">
        <text>a (3R)-hydroxyacyl-[ACP] + NADP(+) = a 3-oxoacyl-[ACP] + NADPH + H(+)</text>
        <dbReference type="Rhea" id="RHEA:17397"/>
        <dbReference type="Rhea" id="RHEA-COMP:9916"/>
        <dbReference type="Rhea" id="RHEA-COMP:9945"/>
        <dbReference type="ChEBI" id="CHEBI:15378"/>
        <dbReference type="ChEBI" id="CHEBI:57783"/>
        <dbReference type="ChEBI" id="CHEBI:58349"/>
        <dbReference type="ChEBI" id="CHEBI:78776"/>
        <dbReference type="ChEBI" id="CHEBI:78827"/>
        <dbReference type="EC" id="1.1.1.100"/>
    </reaction>
    <physiologicalReaction direction="right-to-left" evidence="22">
        <dbReference type="Rhea" id="RHEA:17399"/>
    </physiologicalReaction>
</comment>
<dbReference type="InterPro" id="IPR020807">
    <property type="entry name" value="PKS_DH"/>
</dbReference>
<evidence type="ECO:0000256" key="46">
    <source>
        <dbReference type="ARBA" id="ARBA00049422"/>
    </source>
</evidence>
<evidence type="ECO:0000256" key="5">
    <source>
        <dbReference type="ARBA" id="ARBA00022799"/>
    </source>
</evidence>
<evidence type="ECO:0000313" key="55">
    <source>
        <dbReference type="Proteomes" id="UP000295124"/>
    </source>
</evidence>
<keyword evidence="9" id="KW-0012">Acyltransferase</keyword>
<evidence type="ECO:0000256" key="21">
    <source>
        <dbReference type="ARBA" id="ARBA00047394"/>
    </source>
</evidence>
<dbReference type="GO" id="GO:0004313">
    <property type="term" value="F:[acyl-carrier-protein] S-acetyltransferase activity"/>
    <property type="evidence" value="ECO:0007669"/>
    <property type="project" value="UniProtKB-EC"/>
</dbReference>
<evidence type="ECO:0000313" key="54">
    <source>
        <dbReference type="EMBL" id="TDD61661.1"/>
    </source>
</evidence>
<keyword evidence="8" id="KW-0511">Multifunctional enzyme</keyword>
<evidence type="ECO:0000256" key="10">
    <source>
        <dbReference type="ARBA" id="ARBA00023332"/>
    </source>
</evidence>
<evidence type="ECO:0000256" key="32">
    <source>
        <dbReference type="ARBA" id="ARBA00048281"/>
    </source>
</evidence>
<dbReference type="InterPro" id="IPR018201">
    <property type="entry name" value="Ketoacyl_synth_AS"/>
</dbReference>
<dbReference type="GO" id="GO:0141148">
    <property type="term" value="F:enoyl-[acyl-carrier-protein] reductase (NADPH) activity"/>
    <property type="evidence" value="ECO:0007669"/>
    <property type="project" value="UniProtKB-EC"/>
</dbReference>
<comment type="catalytic activity">
    <reaction evidence="18">
        <text>(3R)-hydroxybutanoyl-[ACP] = (2E)-butenoyl-[ACP] + H2O</text>
        <dbReference type="Rhea" id="RHEA:41808"/>
        <dbReference type="Rhea" id="RHEA-COMP:9626"/>
        <dbReference type="Rhea" id="RHEA-COMP:9627"/>
        <dbReference type="ChEBI" id="CHEBI:15377"/>
        <dbReference type="ChEBI" id="CHEBI:78451"/>
        <dbReference type="ChEBI" id="CHEBI:78453"/>
    </reaction>
    <physiologicalReaction direction="left-to-right" evidence="18">
        <dbReference type="Rhea" id="RHEA:41809"/>
    </physiologicalReaction>
</comment>
<dbReference type="Gene3D" id="3.40.50.1820">
    <property type="entry name" value="alpha/beta hydrolase"/>
    <property type="match status" value="1"/>
</dbReference>
<dbReference type="PROSITE" id="PS00606">
    <property type="entry name" value="KS3_1"/>
    <property type="match status" value="1"/>
</dbReference>
<comment type="catalytic activity">
    <reaction evidence="28">
        <text>(2E)-hexenoyl-[ACP] + NADPH + H(+) = hexanoyl-[ACP] + NADP(+)</text>
        <dbReference type="Rhea" id="RHEA:41832"/>
        <dbReference type="Rhea" id="RHEA-COMP:9631"/>
        <dbReference type="Rhea" id="RHEA-COMP:9632"/>
        <dbReference type="ChEBI" id="CHEBI:15378"/>
        <dbReference type="ChEBI" id="CHEBI:57783"/>
        <dbReference type="ChEBI" id="CHEBI:58349"/>
        <dbReference type="ChEBI" id="CHEBI:78458"/>
        <dbReference type="ChEBI" id="CHEBI:78459"/>
    </reaction>
    <physiologicalReaction direction="left-to-right" evidence="28">
        <dbReference type="Rhea" id="RHEA:41833"/>
    </physiologicalReaction>
</comment>
<evidence type="ECO:0000256" key="43">
    <source>
        <dbReference type="ARBA" id="ARBA00049171"/>
    </source>
</evidence>
<evidence type="ECO:0000256" key="26">
    <source>
        <dbReference type="ARBA" id="ARBA00047578"/>
    </source>
</evidence>
<keyword evidence="4" id="KW-0808">Transferase</keyword>
<dbReference type="InterPro" id="IPR057326">
    <property type="entry name" value="KR_dom"/>
</dbReference>
<dbReference type="FunFam" id="1.10.1200.10:FF:000007">
    <property type="entry name" value="Probable polyketide synthase pks17"/>
    <property type="match status" value="1"/>
</dbReference>
<dbReference type="InterPro" id="IPR014030">
    <property type="entry name" value="Ketoacyl_synth_N"/>
</dbReference>
<dbReference type="Pfam" id="PF00109">
    <property type="entry name" value="ketoacyl-synt"/>
    <property type="match status" value="1"/>
</dbReference>
<evidence type="ECO:0000256" key="22">
    <source>
        <dbReference type="ARBA" id="ARBA00047400"/>
    </source>
</evidence>
<evidence type="ECO:0000256" key="28">
    <source>
        <dbReference type="ARBA" id="ARBA00047897"/>
    </source>
</evidence>
<evidence type="ECO:0000256" key="30">
    <source>
        <dbReference type="ARBA" id="ARBA00047961"/>
    </source>
</evidence>
<dbReference type="Gene3D" id="3.40.50.11460">
    <property type="match status" value="1"/>
</dbReference>
<dbReference type="Pfam" id="PF22953">
    <property type="entry name" value="SpnB_Rossmann"/>
    <property type="match status" value="1"/>
</dbReference>
<comment type="catalytic activity">
    <reaction evidence="42">
        <text>decanoyl-[ACP] + malonyl-[ACP] + H(+) = 3-oxododecanoyl-[ACP] + holo-[ACP] + CO2</text>
        <dbReference type="Rhea" id="RHEA:41868"/>
        <dbReference type="Rhea" id="RHEA-COMP:9623"/>
        <dbReference type="Rhea" id="RHEA-COMP:9640"/>
        <dbReference type="Rhea" id="RHEA-COMP:9641"/>
        <dbReference type="Rhea" id="RHEA-COMP:9685"/>
        <dbReference type="ChEBI" id="CHEBI:15378"/>
        <dbReference type="ChEBI" id="CHEBI:16526"/>
        <dbReference type="ChEBI" id="CHEBI:64479"/>
        <dbReference type="ChEBI" id="CHEBI:78449"/>
        <dbReference type="ChEBI" id="CHEBI:78468"/>
        <dbReference type="ChEBI" id="CHEBI:78469"/>
    </reaction>
    <physiologicalReaction direction="left-to-right" evidence="42">
        <dbReference type="Rhea" id="RHEA:41869"/>
    </physiologicalReaction>
</comment>
<dbReference type="EMBL" id="SMKX01000012">
    <property type="protein sequence ID" value="TDD61661.1"/>
    <property type="molecule type" value="Genomic_DNA"/>
</dbReference>
<dbReference type="CDD" id="cd08956">
    <property type="entry name" value="KR_3_FAS_SDR_x"/>
    <property type="match status" value="1"/>
</dbReference>
<dbReference type="Pfam" id="PF00698">
    <property type="entry name" value="Acyl_transf_1"/>
    <property type="match status" value="1"/>
</dbReference>
<sequence length="2389" mass="251279">MSRSQGQVVREALEGRDRELPAEADIGMGGGAAEPVAIVGMACHLPGGVRSPEDLWDLVLAERDVIGGLPTDRGWDLEGLYHPDPDNPGTLYLREGGFLEEAAGFDADFFGVSPREARGMHPQQRLVLQTAWEAIERAGVDPASLKSSATGVFVGSFDQNYGPRSGEGTGAEASSLAGGMLAAISGRVSYFLGLLGPSISLDTACSSSLTALHLAASSLRAGECSLALAGGVTVIAEPGYLVDFSRQRGLARDGRSKSFSASADGFGPGEGAGMLLLARLSDAQRLGYPVLAVLRGSAVNQDGASRVFAAPNGASQELVIRQGLASCGLTSRDIDVVEAHGTGTKVGDPIEATALLATYGQDRPARSPVHVGSLKSNIGHAQAAAGVAGVIKMVMAIRHGVMPRSLHIGEPSPHVDWSAGNLVLLTEAAEWPQTDRPRRAGVLAYGISGTNAHVIVEQAPPAVHTSVPSEDSGDHGLVPWVLSARTPQSLRDQAHRLLEHLRVRPEADPRDIGFSLTARTRFAHRGVVLGSDRDDLLGGLAFLAESTPAPQVVHAKAIPEAKTVFVFPGQGSQWADMALDLLNESPAFARRMQECADALAPHVDWSLSEVLRGGAGAPGLDRVDVVQPVLFAMLVSLADLWQDHGVRPDAVIGHSQGEIAAACVAGALSLEDAAMVVALRSKAILALSGRGGMISLALSAEEASQRIAPWGGRLSLAVINGPGSVVVSGDDDALEELLAGCATEGVWSRRVAVDYASHSSHVQDIRERLLADLSAIEPRRPAIPFYSTVTGDRVLTADLDADYWYRNLRETVRFEQALRTVLEDGHGVLLEVSPHPVLGTGMLETVEATGRSAAVLTTLRRAEGGLDGFRRALAHAHAHGVTVDWGTALRGGRPVDLPTYAFQHERFWLEATGQTADVASAGLERDDHPLLGAQIHLAESDGLLLTGRLSLRTHPWLADHAVLGTVLVPGTALLELALQAADRLGSDQIDELVLETPLVLQERDEVMIQVVVGEPGEDGRRALTIHSRAKGTGTVTAWTRHASGTVSTVATLTPRDADFETWPPPGAVAVDIGDFYPRLAERGYEYGPSFQNLTAVWQRGRETFAEVGLSADLQAQADGYAVHPALLDAALHGMLAADLAGARGTAPSTQIKLPFLWRGVRVQAVGAAALRVRLESSSPDTVTLTVADSTGATVATAEELLLRPISADGLRRSAPAGGKDSLFRLSWTPMMPIPAAAPGQRWALVGADEALIRALIAAGVTVDASPDFAGLPSPQGHDVVAVCLSAEPASALCAGEVRAATHRALTLTQSWLADPRFTQSRLLIVTRGAVAISDGDDILDPAHSAVWGLIRSAQTESPDRFVLVDIDDADGSAAALPTAIASGQPQLALRAGTAYLPRLLPVASTRSLAVPPTASWRLDTGETGTLDNLALVESPEAGLPPGPGQVRVTMRAAGMNFRDVVKALGLVPVAFDFWGSIGLEGAGVVAEVGEGVTRFAPGDRVTGLFTGSTTFGSAATTDHRMLVGMPGGWAFPEAASFPAAFVTAYYALAELADVKTGDRVLVHAATGGVGNAAVQIARHLGAEVFGTASPGKWEALRELGLDDAHIASSRDLDFEEAFRATTQGEGLDVVLDCLAGDFVDASLRLLRPGGRFLEMGKTDIRDPEKVAADHICVRYQAFDTGEAGPDHIATMLAALVGLLESGTLRPLPVNTWDIRRAPEAFRHFSQARHIGKNVLTIPRPFDPDGTILITGGIGTLGSALARHLVTARGARHLLLTSRRGAHAPGAADLQRELSALGATVTIAACDTADRHALQELLTAIPGSHPLTSVIHTAGVLDDGVIASLTPDRVDAVMRPKVDAAINLHELTRDVDLAEFVLYSSMSGQLGGPGQANYAAANVFMDALAQHRRGHGLPAQSLAWGFWAQASGMTGHLGGTDVSRLSRDGLRPLPTADGLALFDAARTIDEPIIAATHLDMTVLAERAKAGDVPTLLQALIRQPSRRARNVSAGGTSISLTQQLASLPAAGRHHLLLDLVRVNAAWVLGHTSSDAVDPDRPFRESGFDSLASVELRNRINVATGLRLPTTAIFDHPTPTALANELDTRLSTTTEPPTPTPRTGTLTEAFREACESDDDGKAFDLARGAAQTRLASDAPPQVQERPAIITLTRGRTGPRVVCVPSLVAPADPAQFQEFAKQLLACPDLSGVKLPGYHAGEQLLPTREALVAAVAEAISKHADGRPLVLLGYSSGAVIAHEVARRLELVSEPPRAVVLLDPVEATRSSLGKGVFSALMARHWADQSAQSPITDISLSAMGHYLGLSLGWASEPISTPTLCLQAESASTVRVHWPFPHTTRLVPGDHLSMIGDHANTTAEAAGDWITTQLETSRPANL</sequence>
<evidence type="ECO:0000256" key="16">
    <source>
        <dbReference type="ARBA" id="ARBA00023399"/>
    </source>
</evidence>
<evidence type="ECO:0000256" key="39">
    <source>
        <dbReference type="ARBA" id="ARBA00048704"/>
    </source>
</evidence>
<evidence type="ECO:0000256" key="6">
    <source>
        <dbReference type="ARBA" id="ARBA00022898"/>
    </source>
</evidence>
<evidence type="ECO:0000256" key="20">
    <source>
        <dbReference type="ARBA" id="ARBA00047300"/>
    </source>
</evidence>
<dbReference type="Gene3D" id="1.10.1200.10">
    <property type="entry name" value="ACP-like"/>
    <property type="match status" value="1"/>
</dbReference>
<dbReference type="InterPro" id="IPR050091">
    <property type="entry name" value="PKS_NRPS_Biosynth_Enz"/>
</dbReference>
<dbReference type="Pfam" id="PF02801">
    <property type="entry name" value="Ketoacyl-synt_C"/>
    <property type="match status" value="1"/>
</dbReference>
<evidence type="ECO:0000256" key="24">
    <source>
        <dbReference type="ARBA" id="ARBA00047451"/>
    </source>
</evidence>
<comment type="catalytic activity">
    <reaction evidence="20">
        <text>3-oxooctadecanoyl-[ACP] + NADPH + H(+) = (3R)-hydroxyoctadecanoyl-[ACP] + NADP(+)</text>
        <dbReference type="Rhea" id="RHEA:41920"/>
        <dbReference type="Rhea" id="RHEA-COMP:9653"/>
        <dbReference type="Rhea" id="RHEA-COMP:9654"/>
        <dbReference type="ChEBI" id="CHEBI:15378"/>
        <dbReference type="ChEBI" id="CHEBI:57783"/>
        <dbReference type="ChEBI" id="CHEBI:58349"/>
        <dbReference type="ChEBI" id="CHEBI:78487"/>
        <dbReference type="ChEBI" id="CHEBI:78488"/>
    </reaction>
    <physiologicalReaction direction="left-to-right" evidence="20">
        <dbReference type="Rhea" id="RHEA:41921"/>
    </physiologicalReaction>
</comment>
<dbReference type="SMART" id="SM00822">
    <property type="entry name" value="PKS_KR"/>
    <property type="match status" value="1"/>
</dbReference>
<dbReference type="SUPFAM" id="SSF53901">
    <property type="entry name" value="Thiolase-like"/>
    <property type="match status" value="1"/>
</dbReference>
<evidence type="ECO:0000256" key="23">
    <source>
        <dbReference type="ARBA" id="ARBA00047440"/>
    </source>
</evidence>
<dbReference type="SMART" id="SM00823">
    <property type="entry name" value="PKS_PP"/>
    <property type="match status" value="1"/>
</dbReference>
<comment type="pathway">
    <text evidence="1">Lipid metabolism.</text>
</comment>
<feature type="active site" description="Proton acceptor; for dehydratase activity" evidence="50">
    <location>
        <position position="960"/>
    </location>
</feature>
<evidence type="ECO:0000256" key="13">
    <source>
        <dbReference type="ARBA" id="ARBA00023388"/>
    </source>
</evidence>
<evidence type="ECO:0000256" key="42">
    <source>
        <dbReference type="ARBA" id="ARBA00049109"/>
    </source>
</evidence>
<evidence type="ECO:0000256" key="44">
    <source>
        <dbReference type="ARBA" id="ARBA00049263"/>
    </source>
</evidence>
<evidence type="ECO:0000256" key="33">
    <source>
        <dbReference type="ARBA" id="ARBA00048289"/>
    </source>
</evidence>
<comment type="catalytic activity">
    <reaction evidence="13">
        <text>(3R)-hydroxydecanoyl-[ACP] = (2E)-decenoyl-[ACP] + H2O</text>
        <dbReference type="Rhea" id="RHEA:41860"/>
        <dbReference type="Rhea" id="RHEA-COMP:9638"/>
        <dbReference type="Rhea" id="RHEA-COMP:9639"/>
        <dbReference type="ChEBI" id="CHEBI:15377"/>
        <dbReference type="ChEBI" id="CHEBI:78466"/>
        <dbReference type="ChEBI" id="CHEBI:78467"/>
    </reaction>
    <physiologicalReaction direction="left-to-right" evidence="13">
        <dbReference type="Rhea" id="RHEA:41861"/>
    </physiologicalReaction>
</comment>
<dbReference type="PROSITE" id="PS50075">
    <property type="entry name" value="CARRIER"/>
    <property type="match status" value="1"/>
</dbReference>
<feature type="region of interest" description="N-terminal hotdog fold" evidence="50">
    <location>
        <begin position="928"/>
        <end position="1053"/>
    </location>
</feature>
<dbReference type="PANTHER" id="PTHR43775">
    <property type="entry name" value="FATTY ACID SYNTHASE"/>
    <property type="match status" value="1"/>
</dbReference>
<dbReference type="CDD" id="cd00833">
    <property type="entry name" value="PKS"/>
    <property type="match status" value="1"/>
</dbReference>
<evidence type="ECO:0000256" key="34">
    <source>
        <dbReference type="ARBA" id="ARBA00048420"/>
    </source>
</evidence>
<dbReference type="Gene3D" id="3.10.129.110">
    <property type="entry name" value="Polyketide synthase dehydratase"/>
    <property type="match status" value="1"/>
</dbReference>
<feature type="domain" description="PKS/mFAS DH" evidence="53">
    <location>
        <begin position="928"/>
        <end position="1211"/>
    </location>
</feature>
<evidence type="ECO:0000256" key="31">
    <source>
        <dbReference type="ARBA" id="ARBA00048051"/>
    </source>
</evidence>
<comment type="catalytic activity">
    <reaction evidence="23">
        <text>3-oxodecanoyl-[ACP] + NADPH + H(+) = (3R)-hydroxydecanoyl-[ACP] + NADP(+)</text>
        <dbReference type="Rhea" id="RHEA:41856"/>
        <dbReference type="Rhea" id="RHEA-COMP:9637"/>
        <dbReference type="Rhea" id="RHEA-COMP:9638"/>
        <dbReference type="ChEBI" id="CHEBI:15378"/>
        <dbReference type="ChEBI" id="CHEBI:57783"/>
        <dbReference type="ChEBI" id="CHEBI:58349"/>
        <dbReference type="ChEBI" id="CHEBI:78464"/>
        <dbReference type="ChEBI" id="CHEBI:78466"/>
    </reaction>
    <physiologicalReaction direction="left-to-right" evidence="23">
        <dbReference type="Rhea" id="RHEA:41857"/>
    </physiologicalReaction>
</comment>
<comment type="catalytic activity">
    <reaction evidence="24">
        <text>tetradecanoyl-[ACP] + malonyl-[ACP] + H(+) = 3-oxohexadecanoyl-[ACP] + holo-[ACP] + CO2</text>
        <dbReference type="Rhea" id="RHEA:41900"/>
        <dbReference type="Rhea" id="RHEA-COMP:9623"/>
        <dbReference type="Rhea" id="RHEA-COMP:9648"/>
        <dbReference type="Rhea" id="RHEA-COMP:9649"/>
        <dbReference type="Rhea" id="RHEA-COMP:9685"/>
        <dbReference type="ChEBI" id="CHEBI:15378"/>
        <dbReference type="ChEBI" id="CHEBI:16526"/>
        <dbReference type="ChEBI" id="CHEBI:64479"/>
        <dbReference type="ChEBI" id="CHEBI:78449"/>
        <dbReference type="ChEBI" id="CHEBI:78477"/>
        <dbReference type="ChEBI" id="CHEBI:78478"/>
    </reaction>
    <physiologicalReaction direction="left-to-right" evidence="24">
        <dbReference type="Rhea" id="RHEA:41901"/>
    </physiologicalReaction>
</comment>
<dbReference type="SMART" id="SM00826">
    <property type="entry name" value="PKS_DH"/>
    <property type="match status" value="1"/>
</dbReference>
<dbReference type="GO" id="GO:0004315">
    <property type="term" value="F:3-oxoacyl-[acyl-carrier-protein] synthase activity"/>
    <property type="evidence" value="ECO:0007669"/>
    <property type="project" value="UniProtKB-EC"/>
</dbReference>
<dbReference type="SMART" id="SM00824">
    <property type="entry name" value="PKS_TE"/>
    <property type="match status" value="1"/>
</dbReference>
<comment type="catalytic activity">
    <reaction evidence="46">
        <text>3-oxooctanoyl-[ACP] + NADPH + H(+) = (3R)-hydroxyoctanoyl-[ACP] + NADP(+)</text>
        <dbReference type="Rhea" id="RHEA:41840"/>
        <dbReference type="Rhea" id="RHEA-COMP:9633"/>
        <dbReference type="Rhea" id="RHEA-COMP:9634"/>
        <dbReference type="ChEBI" id="CHEBI:15378"/>
        <dbReference type="ChEBI" id="CHEBI:57783"/>
        <dbReference type="ChEBI" id="CHEBI:58349"/>
        <dbReference type="ChEBI" id="CHEBI:78460"/>
        <dbReference type="ChEBI" id="CHEBI:78461"/>
    </reaction>
    <physiologicalReaction direction="left-to-right" evidence="46">
        <dbReference type="Rhea" id="RHEA:41841"/>
    </physiologicalReaction>
</comment>
<comment type="catalytic activity">
    <reaction evidence="11">
        <text>(3R)-hydroxydodecanoyl-[ACP] = (2E)-dodecenoyl-[ACP] + H2O</text>
        <dbReference type="Rhea" id="RHEA:41876"/>
        <dbReference type="Rhea" id="RHEA-COMP:9642"/>
        <dbReference type="Rhea" id="RHEA-COMP:9643"/>
        <dbReference type="ChEBI" id="CHEBI:15377"/>
        <dbReference type="ChEBI" id="CHEBI:78470"/>
        <dbReference type="ChEBI" id="CHEBI:78472"/>
    </reaction>
    <physiologicalReaction direction="left-to-right" evidence="11">
        <dbReference type="Rhea" id="RHEA:41877"/>
    </physiologicalReaction>
</comment>
<dbReference type="Gene3D" id="3.30.70.3290">
    <property type="match status" value="1"/>
</dbReference>
<dbReference type="InterPro" id="IPR049900">
    <property type="entry name" value="PKS_mFAS_DH"/>
</dbReference>
<dbReference type="FunFam" id="3.40.47.10:FF:000019">
    <property type="entry name" value="Polyketide synthase type I"/>
    <property type="match status" value="1"/>
</dbReference>
<dbReference type="Pfam" id="PF08240">
    <property type="entry name" value="ADH_N"/>
    <property type="match status" value="1"/>
</dbReference>
<comment type="catalytic activity">
    <reaction evidence="37">
        <text>a 2,3-saturated acyl-[ACP] + NADP(+) = a (2E)-enoyl-[ACP] + NADPH + H(+)</text>
        <dbReference type="Rhea" id="RHEA:22564"/>
        <dbReference type="Rhea" id="RHEA-COMP:9925"/>
        <dbReference type="Rhea" id="RHEA-COMP:9926"/>
        <dbReference type="ChEBI" id="CHEBI:15378"/>
        <dbReference type="ChEBI" id="CHEBI:57783"/>
        <dbReference type="ChEBI" id="CHEBI:58349"/>
        <dbReference type="ChEBI" id="CHEBI:78784"/>
        <dbReference type="ChEBI" id="CHEBI:78785"/>
        <dbReference type="EC" id="1.3.1.39"/>
    </reaction>
    <physiologicalReaction direction="right-to-left" evidence="37">
        <dbReference type="Rhea" id="RHEA:22566"/>
    </physiologicalReaction>
</comment>
<comment type="catalytic activity">
    <reaction evidence="45">
        <text>3-oxohexadecanoyl-[ACP] + NADPH + H(+) = (3R)-hydroxyhexadecanoyl-[ACP] + NADP(+)</text>
        <dbReference type="Rhea" id="RHEA:41904"/>
        <dbReference type="Rhea" id="RHEA-COMP:9649"/>
        <dbReference type="Rhea" id="RHEA-COMP:9650"/>
        <dbReference type="ChEBI" id="CHEBI:15378"/>
        <dbReference type="ChEBI" id="CHEBI:57783"/>
        <dbReference type="ChEBI" id="CHEBI:58349"/>
        <dbReference type="ChEBI" id="CHEBI:78478"/>
        <dbReference type="ChEBI" id="CHEBI:78480"/>
    </reaction>
    <physiologicalReaction direction="left-to-right" evidence="45">
        <dbReference type="Rhea" id="RHEA:41905"/>
    </physiologicalReaction>
</comment>
<dbReference type="GO" id="GO:0031177">
    <property type="term" value="F:phosphopantetheine binding"/>
    <property type="evidence" value="ECO:0007669"/>
    <property type="project" value="InterPro"/>
</dbReference>
<dbReference type="GO" id="GO:0016297">
    <property type="term" value="F:fatty acyl-[ACP] hydrolase activity"/>
    <property type="evidence" value="ECO:0007669"/>
    <property type="project" value="UniProtKB-EC"/>
</dbReference>
<comment type="catalytic activity">
    <reaction evidence="39">
        <text>hexadecanoyl-[ACP] + H2O = hexadecanoate + holo-[ACP] + H(+)</text>
        <dbReference type="Rhea" id="RHEA:41932"/>
        <dbReference type="Rhea" id="RHEA-COMP:9652"/>
        <dbReference type="Rhea" id="RHEA-COMP:9685"/>
        <dbReference type="ChEBI" id="CHEBI:7896"/>
        <dbReference type="ChEBI" id="CHEBI:15377"/>
        <dbReference type="ChEBI" id="CHEBI:15378"/>
        <dbReference type="ChEBI" id="CHEBI:64479"/>
        <dbReference type="ChEBI" id="CHEBI:78483"/>
        <dbReference type="EC" id="3.1.2.14"/>
    </reaction>
    <physiologicalReaction direction="left-to-right" evidence="39">
        <dbReference type="Rhea" id="RHEA:41933"/>
    </physiologicalReaction>
</comment>
<comment type="catalytic activity">
    <reaction evidence="15">
        <text>(3R)-hydroxytetradecanoyl-[ACP] = (2E)-tetradecenoyl-[ACP] + H2O</text>
        <dbReference type="Rhea" id="RHEA:41892"/>
        <dbReference type="Rhea" id="RHEA-COMP:9646"/>
        <dbReference type="Rhea" id="RHEA-COMP:9647"/>
        <dbReference type="ChEBI" id="CHEBI:15377"/>
        <dbReference type="ChEBI" id="CHEBI:78474"/>
        <dbReference type="ChEBI" id="CHEBI:78475"/>
    </reaction>
    <physiologicalReaction direction="left-to-right" evidence="15">
        <dbReference type="Rhea" id="RHEA:41893"/>
    </physiologicalReaction>
</comment>
<keyword evidence="2" id="KW-0596">Phosphopantetheine</keyword>
<dbReference type="SMART" id="SM00825">
    <property type="entry name" value="PKS_KS"/>
    <property type="match status" value="1"/>
</dbReference>
<dbReference type="InterPro" id="IPR014043">
    <property type="entry name" value="Acyl_transferase_dom"/>
</dbReference>
<dbReference type="InterPro" id="IPR020843">
    <property type="entry name" value="ER"/>
</dbReference>
<dbReference type="InterPro" id="IPR020806">
    <property type="entry name" value="PKS_PP-bd"/>
</dbReference>
<comment type="catalytic activity">
    <reaction evidence="16">
        <text>(3R)-hydroxyoctadecanoyl-[ACP] = (2E)-octadecenoyl-[ACP] + H2O</text>
        <dbReference type="Rhea" id="RHEA:41924"/>
        <dbReference type="Rhea" id="RHEA-COMP:9654"/>
        <dbReference type="Rhea" id="RHEA-COMP:9655"/>
        <dbReference type="ChEBI" id="CHEBI:15377"/>
        <dbReference type="ChEBI" id="CHEBI:78488"/>
        <dbReference type="ChEBI" id="CHEBI:78489"/>
    </reaction>
    <physiologicalReaction direction="left-to-right" evidence="16">
        <dbReference type="Rhea" id="RHEA:41925"/>
    </physiologicalReaction>
</comment>
<evidence type="ECO:0000256" key="8">
    <source>
        <dbReference type="ARBA" id="ARBA00023268"/>
    </source>
</evidence>
<dbReference type="GO" id="GO:0006633">
    <property type="term" value="P:fatty acid biosynthetic process"/>
    <property type="evidence" value="ECO:0007669"/>
    <property type="project" value="InterPro"/>
</dbReference>
<comment type="catalytic activity">
    <reaction evidence="26">
        <text>dodecanoyl-[ACP] + malonyl-[ACP] + H(+) = 3-oxotetradecanoyl-[ACP] + holo-[ACP] + CO2</text>
        <dbReference type="Rhea" id="RHEA:41884"/>
        <dbReference type="Rhea" id="RHEA-COMP:9623"/>
        <dbReference type="Rhea" id="RHEA-COMP:9644"/>
        <dbReference type="Rhea" id="RHEA-COMP:9645"/>
        <dbReference type="Rhea" id="RHEA-COMP:9685"/>
        <dbReference type="ChEBI" id="CHEBI:15378"/>
        <dbReference type="ChEBI" id="CHEBI:16526"/>
        <dbReference type="ChEBI" id="CHEBI:64479"/>
        <dbReference type="ChEBI" id="CHEBI:65264"/>
        <dbReference type="ChEBI" id="CHEBI:78449"/>
        <dbReference type="ChEBI" id="CHEBI:78473"/>
    </reaction>
    <physiologicalReaction direction="left-to-right" evidence="26">
        <dbReference type="Rhea" id="RHEA:41885"/>
    </physiologicalReaction>
</comment>
<dbReference type="Gene3D" id="3.40.366.10">
    <property type="entry name" value="Malonyl-Coenzyme A Acyl Carrier Protein, domain 2"/>
    <property type="match status" value="1"/>
</dbReference>
<dbReference type="SMART" id="SM00827">
    <property type="entry name" value="PKS_AT"/>
    <property type="match status" value="1"/>
</dbReference>
<evidence type="ECO:0000256" key="19">
    <source>
        <dbReference type="ARBA" id="ARBA00023442"/>
    </source>
</evidence>
<evidence type="ECO:0000259" key="52">
    <source>
        <dbReference type="PROSITE" id="PS52004"/>
    </source>
</evidence>
<comment type="catalytic activity">
    <reaction evidence="27">
        <text>(2E)-hexadecenoyl-[ACP] + NADPH + H(+) = hexadecanoyl-[ACP] + NADP(+)</text>
        <dbReference type="Rhea" id="RHEA:41912"/>
        <dbReference type="Rhea" id="RHEA-COMP:9651"/>
        <dbReference type="Rhea" id="RHEA-COMP:9652"/>
        <dbReference type="ChEBI" id="CHEBI:15378"/>
        <dbReference type="ChEBI" id="CHEBI:57783"/>
        <dbReference type="ChEBI" id="CHEBI:58349"/>
        <dbReference type="ChEBI" id="CHEBI:78481"/>
        <dbReference type="ChEBI" id="CHEBI:78483"/>
    </reaction>
    <physiologicalReaction direction="left-to-right" evidence="27">
        <dbReference type="Rhea" id="RHEA:41913"/>
    </physiologicalReaction>
</comment>
<comment type="caution">
    <text evidence="54">The sequence shown here is derived from an EMBL/GenBank/DDBJ whole genome shotgun (WGS) entry which is preliminary data.</text>
</comment>
<evidence type="ECO:0000256" key="36">
    <source>
        <dbReference type="ARBA" id="ARBA00048571"/>
    </source>
</evidence>